<keyword evidence="1" id="KW-1133">Transmembrane helix</keyword>
<protein>
    <recommendedName>
        <fullName evidence="4">DUF4230 domain-containing protein</fullName>
    </recommendedName>
</protein>
<name>A0ABN4YVK9_SPOUR</name>
<proteinExistence type="predicted"/>
<organism evidence="2 3">
    <name type="scientific">Sporosarcina ureae</name>
    <dbReference type="NCBI Taxonomy" id="1571"/>
    <lineage>
        <taxon>Bacteria</taxon>
        <taxon>Bacillati</taxon>
        <taxon>Bacillota</taxon>
        <taxon>Bacilli</taxon>
        <taxon>Bacillales</taxon>
        <taxon>Caryophanaceae</taxon>
        <taxon>Sporosarcina</taxon>
    </lineage>
</organism>
<dbReference type="Pfam" id="PF14014">
    <property type="entry name" value="DUF4230"/>
    <property type="match status" value="1"/>
</dbReference>
<keyword evidence="3" id="KW-1185">Reference proteome</keyword>
<keyword evidence="1" id="KW-0472">Membrane</keyword>
<accession>A0ABN4YVK9</accession>
<feature type="transmembrane region" description="Helical" evidence="1">
    <location>
        <begin position="54"/>
        <end position="76"/>
    </location>
</feature>
<dbReference type="EMBL" id="CP015108">
    <property type="protein sequence ID" value="ARF14798.1"/>
    <property type="molecule type" value="Genomic_DNA"/>
</dbReference>
<keyword evidence="1" id="KW-0812">Transmembrane</keyword>
<dbReference type="RefSeq" id="WP_029053509.1">
    <property type="nucleotide sequence ID" value="NZ_CP015108.1"/>
</dbReference>
<evidence type="ECO:0000313" key="2">
    <source>
        <dbReference type="EMBL" id="ARF14798.1"/>
    </source>
</evidence>
<evidence type="ECO:0000256" key="1">
    <source>
        <dbReference type="SAM" id="Phobius"/>
    </source>
</evidence>
<dbReference type="InterPro" id="IPR025324">
    <property type="entry name" value="DUF4230"/>
</dbReference>
<evidence type="ECO:0000313" key="3">
    <source>
        <dbReference type="Proteomes" id="UP000192486"/>
    </source>
</evidence>
<sequence length="251" mass="28325">MSKRDSSKRGKKEMTEADAQAAVTFAGRKKIKRKRRGGILELAFTLWTSWRKTYILLILLLVAALITLPIAGFYLMQLGSTFSEQKSAFVERVQELQQLTTAEAYTKVLVKRTDNELFGQSIGVNFPGTKRNLLVVIPGSIKAGIDLSKITEQDMWVDEEEKRIELTIPKAEFLGGAELYFDKVEVYSVEGLFRGKADIKEGYELANEAKTLIMEEASERGVLESAEQNAVKTLKDMFSFAGYRLDIEFKE</sequence>
<gene>
    <name evidence="2" type="ORF">SporoS204_11950</name>
</gene>
<reference evidence="2 3" key="1">
    <citation type="submission" date="2016-04" db="EMBL/GenBank/DDBJ databases">
        <title>Comparative Genomics and Epigenetics of Sporosarcina ureae.</title>
        <authorList>
            <person name="Oliver A.S."/>
            <person name="Cooper K.K."/>
        </authorList>
    </citation>
    <scope>NUCLEOTIDE SEQUENCE [LARGE SCALE GENOMIC DNA]</scope>
    <source>
        <strain evidence="2 3">S204</strain>
    </source>
</reference>
<evidence type="ECO:0008006" key="4">
    <source>
        <dbReference type="Google" id="ProtNLM"/>
    </source>
</evidence>
<dbReference type="Proteomes" id="UP000192486">
    <property type="component" value="Chromosome"/>
</dbReference>